<dbReference type="GO" id="GO:0004519">
    <property type="term" value="F:endonuclease activity"/>
    <property type="evidence" value="ECO:0007669"/>
    <property type="project" value="UniProtKB-KW"/>
</dbReference>
<dbReference type="SUPFAM" id="SSF54786">
    <property type="entry name" value="YcfA/nrd intein domain"/>
    <property type="match status" value="1"/>
</dbReference>
<keyword evidence="4" id="KW-0378">Hydrolase</keyword>
<evidence type="ECO:0000256" key="1">
    <source>
        <dbReference type="ARBA" id="ARBA00022649"/>
    </source>
</evidence>
<sequence>MPKLPVVSSSDIVRVLEKLGYSFVHQRGSHIKMVKETDNKRHMIIIPLRKEQTRPTLNNILNDIANHNDITKEDLVALFR</sequence>
<evidence type="ECO:0000256" key="2">
    <source>
        <dbReference type="ARBA" id="ARBA00022722"/>
    </source>
</evidence>
<evidence type="ECO:0000256" key="5">
    <source>
        <dbReference type="ARBA" id="ARBA00022884"/>
    </source>
</evidence>
<dbReference type="RefSeq" id="WP_352151555.1">
    <property type="nucleotide sequence ID" value="NZ_QFDM01000002.1"/>
</dbReference>
<reference evidence="7 8" key="1">
    <citation type="submission" date="2018-05" db="EMBL/GenBank/DDBJ databases">
        <title>Isolation and characterization of genus Methanoculleus species and their viruses from deep sea marine sediment offshore southwestern Taiwan.</title>
        <authorList>
            <person name="Wei W.-H."/>
            <person name="Chen W.-C."/>
            <person name="Lai M.-C."/>
            <person name="Chen S.-C."/>
        </authorList>
    </citation>
    <scope>NUCLEOTIDE SEQUENCE [LARGE SCALE GENOMIC DNA]</scope>
    <source>
        <strain evidence="7 8">CWC-02</strain>
    </source>
</reference>
<evidence type="ECO:0000256" key="4">
    <source>
        <dbReference type="ARBA" id="ARBA00022801"/>
    </source>
</evidence>
<keyword evidence="8" id="KW-1185">Reference proteome</keyword>
<protein>
    <submittedName>
        <fullName evidence="7">Type II toxin-antitoxin system HicA family toxin</fullName>
    </submittedName>
</protein>
<dbReference type="GO" id="GO:0003723">
    <property type="term" value="F:RNA binding"/>
    <property type="evidence" value="ECO:0007669"/>
    <property type="project" value="UniProtKB-KW"/>
</dbReference>
<comment type="caution">
    <text evidence="7">The sequence shown here is derived from an EMBL/GenBank/DDBJ whole genome shotgun (WGS) entry which is preliminary data.</text>
</comment>
<dbReference type="EMBL" id="QFDM01000002">
    <property type="protein sequence ID" value="MCM2465707.1"/>
    <property type="molecule type" value="Genomic_DNA"/>
</dbReference>
<organism evidence="7 8">
    <name type="scientific">Methanoculleus oceani</name>
    <dbReference type="NCBI Taxonomy" id="2184756"/>
    <lineage>
        <taxon>Archaea</taxon>
        <taxon>Methanobacteriati</taxon>
        <taxon>Methanobacteriota</taxon>
        <taxon>Stenosarchaea group</taxon>
        <taxon>Methanomicrobia</taxon>
        <taxon>Methanomicrobiales</taxon>
        <taxon>Methanomicrobiaceae</taxon>
        <taxon>Methanoculleus</taxon>
    </lineage>
</organism>
<dbReference type="Proteomes" id="UP001523230">
    <property type="component" value="Unassembled WGS sequence"/>
</dbReference>
<proteinExistence type="predicted"/>
<evidence type="ECO:0000256" key="6">
    <source>
        <dbReference type="ARBA" id="ARBA00023016"/>
    </source>
</evidence>
<accession>A0ABD4TE79</accession>
<name>A0ABD4TE79_9EURY</name>
<dbReference type="InterPro" id="IPR038570">
    <property type="entry name" value="HicA_sf"/>
</dbReference>
<gene>
    <name evidence="7" type="ORF">DIC75_05160</name>
</gene>
<evidence type="ECO:0000313" key="8">
    <source>
        <dbReference type="Proteomes" id="UP001523230"/>
    </source>
</evidence>
<keyword evidence="2" id="KW-0540">Nuclease</keyword>
<evidence type="ECO:0000313" key="7">
    <source>
        <dbReference type="EMBL" id="MCM2465707.1"/>
    </source>
</evidence>
<dbReference type="Gene3D" id="3.30.920.30">
    <property type="entry name" value="Hypothetical protein"/>
    <property type="match status" value="1"/>
</dbReference>
<keyword evidence="1" id="KW-1277">Toxin-antitoxin system</keyword>
<dbReference type="InterPro" id="IPR012933">
    <property type="entry name" value="HicA_mRNA_interferase"/>
</dbReference>
<dbReference type="Pfam" id="PF07927">
    <property type="entry name" value="HicA_toxin"/>
    <property type="match status" value="1"/>
</dbReference>
<dbReference type="AlphaFoldDB" id="A0ABD4TE79"/>
<dbReference type="GO" id="GO:0016787">
    <property type="term" value="F:hydrolase activity"/>
    <property type="evidence" value="ECO:0007669"/>
    <property type="project" value="UniProtKB-KW"/>
</dbReference>
<keyword evidence="5" id="KW-0694">RNA-binding</keyword>
<evidence type="ECO:0000256" key="3">
    <source>
        <dbReference type="ARBA" id="ARBA00022759"/>
    </source>
</evidence>
<keyword evidence="6" id="KW-0346">Stress response</keyword>
<keyword evidence="3" id="KW-0255">Endonuclease</keyword>